<dbReference type="InterPro" id="IPR011989">
    <property type="entry name" value="ARM-like"/>
</dbReference>
<gene>
    <name evidence="7" type="ORF">L5515_017275</name>
</gene>
<organism evidence="7 8">
    <name type="scientific">Caenorhabditis briggsae</name>
    <dbReference type="NCBI Taxonomy" id="6238"/>
    <lineage>
        <taxon>Eukaryota</taxon>
        <taxon>Metazoa</taxon>
        <taxon>Ecdysozoa</taxon>
        <taxon>Nematoda</taxon>
        <taxon>Chromadorea</taxon>
        <taxon>Rhabditida</taxon>
        <taxon>Rhabditina</taxon>
        <taxon>Rhabditomorpha</taxon>
        <taxon>Rhabditoidea</taxon>
        <taxon>Rhabditidae</taxon>
        <taxon>Peloderinae</taxon>
        <taxon>Caenorhabditis</taxon>
    </lineage>
</organism>
<reference evidence="7 8" key="1">
    <citation type="submission" date="2022-04" db="EMBL/GenBank/DDBJ databases">
        <title>Chromosome-level reference genomes for two strains of Caenorhabditis briggsae: an improved platform for comparative genomics.</title>
        <authorList>
            <person name="Stevens L."/>
            <person name="Andersen E."/>
        </authorList>
    </citation>
    <scope>NUCLEOTIDE SEQUENCE [LARGE SCALE GENOMIC DNA]</scope>
    <source>
        <strain evidence="7">VX34</strain>
        <tissue evidence="7">Whole-organism</tissue>
    </source>
</reference>
<dbReference type="AlphaFoldDB" id="A0AAE9FDE1"/>
<keyword evidence="4" id="KW-0677">Repeat</keyword>
<protein>
    <submittedName>
        <fullName evidence="7">Uncharacterized protein</fullName>
    </submittedName>
</protein>
<dbReference type="GO" id="GO:0030123">
    <property type="term" value="C:AP-3 adaptor complex"/>
    <property type="evidence" value="ECO:0007669"/>
    <property type="project" value="InterPro"/>
</dbReference>
<evidence type="ECO:0000256" key="6">
    <source>
        <dbReference type="ARBA" id="ARBA00023136"/>
    </source>
</evidence>
<dbReference type="GO" id="GO:0015031">
    <property type="term" value="P:protein transport"/>
    <property type="evidence" value="ECO:0007669"/>
    <property type="project" value="UniProtKB-KW"/>
</dbReference>
<dbReference type="InterPro" id="IPR017105">
    <property type="entry name" value="AP3_complex_dsu"/>
</dbReference>
<evidence type="ECO:0000313" key="7">
    <source>
        <dbReference type="EMBL" id="UMM40759.1"/>
    </source>
</evidence>
<dbReference type="PANTHER" id="PTHR22781">
    <property type="entry name" value="DELTA ADAPTIN-RELATED"/>
    <property type="match status" value="1"/>
</dbReference>
<proteinExistence type="inferred from homology"/>
<name>A0AAE9FDE1_CAEBR</name>
<evidence type="ECO:0000256" key="2">
    <source>
        <dbReference type="ARBA" id="ARBA00006613"/>
    </source>
</evidence>
<evidence type="ECO:0000256" key="1">
    <source>
        <dbReference type="ARBA" id="ARBA00004308"/>
    </source>
</evidence>
<keyword evidence="6" id="KW-0472">Membrane</keyword>
<accession>A0AAE9FDE1</accession>
<dbReference type="Proteomes" id="UP000829354">
    <property type="component" value="Chromosome X"/>
</dbReference>
<dbReference type="EMBL" id="CP092625">
    <property type="protein sequence ID" value="UMM40759.1"/>
    <property type="molecule type" value="Genomic_DNA"/>
</dbReference>
<evidence type="ECO:0000313" key="8">
    <source>
        <dbReference type="Proteomes" id="UP000829354"/>
    </source>
</evidence>
<dbReference type="Gene3D" id="1.25.10.10">
    <property type="entry name" value="Leucine-rich Repeat Variant"/>
    <property type="match status" value="1"/>
</dbReference>
<dbReference type="GO" id="GO:0012505">
    <property type="term" value="C:endomembrane system"/>
    <property type="evidence" value="ECO:0007669"/>
    <property type="project" value="UniProtKB-SubCell"/>
</dbReference>
<keyword evidence="8" id="KW-1185">Reference proteome</keyword>
<keyword evidence="5" id="KW-0653">Protein transport</keyword>
<evidence type="ECO:0000256" key="5">
    <source>
        <dbReference type="ARBA" id="ARBA00022927"/>
    </source>
</evidence>
<comment type="subcellular location">
    <subcellularLocation>
        <location evidence="1">Endomembrane system</location>
    </subcellularLocation>
</comment>
<evidence type="ECO:0000256" key="4">
    <source>
        <dbReference type="ARBA" id="ARBA00022737"/>
    </source>
</evidence>
<dbReference type="PANTHER" id="PTHR22781:SF12">
    <property type="entry name" value="AP-3 COMPLEX SUBUNIT DELTA-1"/>
    <property type="match status" value="1"/>
</dbReference>
<keyword evidence="3" id="KW-0813">Transport</keyword>
<sequence length="76" mass="8435">MLGPDSPWASFNVIEVMALTKYTEKRISADKYESGIALGVLSCFVTPDLAQDLAADNVNFMACSRPYTRKRADFLI</sequence>
<evidence type="ECO:0000256" key="3">
    <source>
        <dbReference type="ARBA" id="ARBA00022448"/>
    </source>
</evidence>
<comment type="similarity">
    <text evidence="2">Belongs to the adaptor complexes large subunit family.</text>
</comment>